<dbReference type="SUPFAM" id="SSF56925">
    <property type="entry name" value="OMPA-like"/>
    <property type="match status" value="1"/>
</dbReference>
<evidence type="ECO:0000313" key="4">
    <source>
        <dbReference type="EMBL" id="NRT20840.1"/>
    </source>
</evidence>
<comment type="caution">
    <text evidence="4">The sequence shown here is derived from an EMBL/GenBank/DDBJ whole genome shotgun (WGS) entry which is preliminary data.</text>
</comment>
<feature type="domain" description="Outer membrane protein beta-barrel" evidence="3">
    <location>
        <begin position="14"/>
        <end position="191"/>
    </location>
</feature>
<feature type="signal peptide" evidence="2">
    <location>
        <begin position="1"/>
        <end position="22"/>
    </location>
</feature>
<organism evidence="4 5">
    <name type="scientific">Hymenobacter caeli</name>
    <dbReference type="NCBI Taxonomy" id="2735894"/>
    <lineage>
        <taxon>Bacteria</taxon>
        <taxon>Pseudomonadati</taxon>
        <taxon>Bacteroidota</taxon>
        <taxon>Cytophagia</taxon>
        <taxon>Cytophagales</taxon>
        <taxon>Hymenobacteraceae</taxon>
        <taxon>Hymenobacter</taxon>
    </lineage>
</organism>
<reference evidence="4 5" key="1">
    <citation type="submission" date="2020-05" db="EMBL/GenBank/DDBJ databases">
        <title>Genomic Encyclopedia of Type Strains, Phase IV (KMG-V): Genome sequencing to study the core and pangenomes of soil and plant-associated prokaryotes.</title>
        <authorList>
            <person name="Whitman W."/>
        </authorList>
    </citation>
    <scope>NUCLEOTIDE SEQUENCE [LARGE SCALE GENOMIC DNA]</scope>
    <source>
        <strain evidence="4 5">9A</strain>
    </source>
</reference>
<dbReference type="Gene3D" id="2.40.160.20">
    <property type="match status" value="1"/>
</dbReference>
<evidence type="ECO:0000256" key="2">
    <source>
        <dbReference type="SAM" id="SignalP"/>
    </source>
</evidence>
<name>A0ABX2FWV1_9BACT</name>
<feature type="chain" id="PRO_5047505276" description="Outer membrane protein beta-barrel domain-containing protein" evidence="2">
    <location>
        <begin position="23"/>
        <end position="223"/>
    </location>
</feature>
<dbReference type="Proteomes" id="UP000779507">
    <property type="component" value="Unassembled WGS sequence"/>
</dbReference>
<dbReference type="EMBL" id="JABSNP010000021">
    <property type="protein sequence ID" value="NRT20840.1"/>
    <property type="molecule type" value="Genomic_DNA"/>
</dbReference>
<keyword evidence="5" id="KW-1185">Reference proteome</keyword>
<keyword evidence="1 2" id="KW-0732">Signal</keyword>
<dbReference type="InterPro" id="IPR027385">
    <property type="entry name" value="Beta-barrel_OMP"/>
</dbReference>
<dbReference type="Pfam" id="PF13505">
    <property type="entry name" value="OMP_b-brl"/>
    <property type="match status" value="1"/>
</dbReference>
<accession>A0ABX2FWV1</accession>
<evidence type="ECO:0000259" key="3">
    <source>
        <dbReference type="Pfam" id="PF13505"/>
    </source>
</evidence>
<proteinExistence type="predicted"/>
<evidence type="ECO:0000313" key="5">
    <source>
        <dbReference type="Proteomes" id="UP000779507"/>
    </source>
</evidence>
<evidence type="ECO:0000256" key="1">
    <source>
        <dbReference type="ARBA" id="ARBA00022729"/>
    </source>
</evidence>
<dbReference type="InterPro" id="IPR011250">
    <property type="entry name" value="OMP/PagP_B-barrel"/>
</dbReference>
<protein>
    <recommendedName>
        <fullName evidence="3">Outer membrane protein beta-barrel domain-containing protein</fullName>
    </recommendedName>
</protein>
<sequence length="223" mass="24572">MQLHRFLLPGLLAGALPLAGFAQTKTPADFKPHVFVGLGASVGSLQSPARFYDRPALPSLTVGVQLQPRLAVQASALYAQSEGPYAYPSAYFNGGPHQGNTYGSIRQRRLVVPVLARYALTNRPEKRFQVDLLGGFTVARFMTKGSSTSVDSLQNVVSNYDGHYASTSWYLNLGTGVRYRLTQRLDLTGDFIVNFYINPPEHSGLSSYSYSTPIGLRYRFGRR</sequence>
<gene>
    <name evidence="4" type="ORF">HNP98_003684</name>
</gene>
<dbReference type="RefSeq" id="WP_173811606.1">
    <property type="nucleotide sequence ID" value="NZ_JABSNP010000021.1"/>
</dbReference>